<keyword evidence="3" id="KW-1185">Reference proteome</keyword>
<sequence length="230" mass="25686">MIGSTMIQSESPGATPVPMLYDPRKHLKSSLFGIQASTPPSTISSPPSSGYTSDSHERAIQDIARIAGLARIKFLPYPRPNMLEALELRFTEKSLKGGAGVNIGRDDARRGRHLFLEGIKRLSDQALQEAAMMKHAEHYTKLIHHMHKEDYTTYKDFVGDEQDDNDTVDSLVAFNHELYNEQLVSFDNADVQLDQLEEAIKGCTMKSPLFHNKDDHDGDKSAESDVAENN</sequence>
<accession>A0A0C3DV85</accession>
<dbReference type="Proteomes" id="UP000053989">
    <property type="component" value="Unassembled WGS sequence"/>
</dbReference>
<dbReference type="OrthoDB" id="2687677at2759"/>
<feature type="compositionally biased region" description="Low complexity" evidence="1">
    <location>
        <begin position="37"/>
        <end position="53"/>
    </location>
</feature>
<evidence type="ECO:0000313" key="3">
    <source>
        <dbReference type="Proteomes" id="UP000053989"/>
    </source>
</evidence>
<reference evidence="2 3" key="1">
    <citation type="submission" date="2014-04" db="EMBL/GenBank/DDBJ databases">
        <authorList>
            <consortium name="DOE Joint Genome Institute"/>
            <person name="Kuo A."/>
            <person name="Kohler A."/>
            <person name="Nagy L.G."/>
            <person name="Floudas D."/>
            <person name="Copeland A."/>
            <person name="Barry K.W."/>
            <person name="Cichocki N."/>
            <person name="Veneault-Fourrey C."/>
            <person name="LaButti K."/>
            <person name="Lindquist E.A."/>
            <person name="Lipzen A."/>
            <person name="Lundell T."/>
            <person name="Morin E."/>
            <person name="Murat C."/>
            <person name="Sun H."/>
            <person name="Tunlid A."/>
            <person name="Henrissat B."/>
            <person name="Grigoriev I.V."/>
            <person name="Hibbett D.S."/>
            <person name="Martin F."/>
            <person name="Nordberg H.P."/>
            <person name="Cantor M.N."/>
            <person name="Hua S.X."/>
        </authorList>
    </citation>
    <scope>NUCLEOTIDE SEQUENCE [LARGE SCALE GENOMIC DNA]</scope>
    <source>
        <strain evidence="2 3">Foug A</strain>
    </source>
</reference>
<dbReference type="EMBL" id="KN822066">
    <property type="protein sequence ID" value="KIM60059.1"/>
    <property type="molecule type" value="Genomic_DNA"/>
</dbReference>
<feature type="compositionally biased region" description="Polar residues" evidence="1">
    <location>
        <begin position="1"/>
        <end position="12"/>
    </location>
</feature>
<feature type="region of interest" description="Disordered" evidence="1">
    <location>
        <begin position="35"/>
        <end position="55"/>
    </location>
</feature>
<evidence type="ECO:0000313" key="2">
    <source>
        <dbReference type="EMBL" id="KIM60059.1"/>
    </source>
</evidence>
<evidence type="ECO:0000256" key="1">
    <source>
        <dbReference type="SAM" id="MobiDB-lite"/>
    </source>
</evidence>
<feature type="region of interest" description="Disordered" evidence="1">
    <location>
        <begin position="1"/>
        <end position="20"/>
    </location>
</feature>
<feature type="region of interest" description="Disordered" evidence="1">
    <location>
        <begin position="207"/>
        <end position="230"/>
    </location>
</feature>
<gene>
    <name evidence="2" type="ORF">SCLCIDRAFT_26852</name>
</gene>
<proteinExistence type="predicted"/>
<dbReference type="HOGENOM" id="CLU_105147_0_0_1"/>
<name>A0A0C3DV85_9AGAM</name>
<dbReference type="AlphaFoldDB" id="A0A0C3DV85"/>
<reference evidence="3" key="2">
    <citation type="submission" date="2015-01" db="EMBL/GenBank/DDBJ databases">
        <title>Evolutionary Origins and Diversification of the Mycorrhizal Mutualists.</title>
        <authorList>
            <consortium name="DOE Joint Genome Institute"/>
            <consortium name="Mycorrhizal Genomics Consortium"/>
            <person name="Kohler A."/>
            <person name="Kuo A."/>
            <person name="Nagy L.G."/>
            <person name="Floudas D."/>
            <person name="Copeland A."/>
            <person name="Barry K.W."/>
            <person name="Cichocki N."/>
            <person name="Veneault-Fourrey C."/>
            <person name="LaButti K."/>
            <person name="Lindquist E.A."/>
            <person name="Lipzen A."/>
            <person name="Lundell T."/>
            <person name="Morin E."/>
            <person name="Murat C."/>
            <person name="Riley R."/>
            <person name="Ohm R."/>
            <person name="Sun H."/>
            <person name="Tunlid A."/>
            <person name="Henrissat B."/>
            <person name="Grigoriev I.V."/>
            <person name="Hibbett D.S."/>
            <person name="Martin F."/>
        </authorList>
    </citation>
    <scope>NUCLEOTIDE SEQUENCE [LARGE SCALE GENOMIC DNA]</scope>
    <source>
        <strain evidence="3">Foug A</strain>
    </source>
</reference>
<feature type="compositionally biased region" description="Basic and acidic residues" evidence="1">
    <location>
        <begin position="211"/>
        <end position="223"/>
    </location>
</feature>
<organism evidence="2 3">
    <name type="scientific">Scleroderma citrinum Foug A</name>
    <dbReference type="NCBI Taxonomy" id="1036808"/>
    <lineage>
        <taxon>Eukaryota</taxon>
        <taxon>Fungi</taxon>
        <taxon>Dikarya</taxon>
        <taxon>Basidiomycota</taxon>
        <taxon>Agaricomycotina</taxon>
        <taxon>Agaricomycetes</taxon>
        <taxon>Agaricomycetidae</taxon>
        <taxon>Boletales</taxon>
        <taxon>Sclerodermatineae</taxon>
        <taxon>Sclerodermataceae</taxon>
        <taxon>Scleroderma</taxon>
    </lineage>
</organism>
<dbReference type="InParanoid" id="A0A0C3DV85"/>
<protein>
    <submittedName>
        <fullName evidence="2">Uncharacterized protein</fullName>
    </submittedName>
</protein>